<dbReference type="OMA" id="EAQHEDY"/>
<evidence type="ECO:0000259" key="1">
    <source>
        <dbReference type="Pfam" id="PF23197"/>
    </source>
</evidence>
<keyword evidence="3" id="KW-1185">Reference proteome</keyword>
<reference evidence="2" key="1">
    <citation type="journal article" date="2012" name="Nat. Biotechnol.">
        <title>Draft genome sequence of pigeonpea (Cajanus cajan), an orphan legume crop of resource-poor farmers.</title>
        <authorList>
            <person name="Varshney R.K."/>
            <person name="Chen W."/>
            <person name="Li Y."/>
            <person name="Bharti A.K."/>
            <person name="Saxena R.K."/>
            <person name="Schlueter J.A."/>
            <person name="Donoghue M.T."/>
            <person name="Azam S."/>
            <person name="Fan G."/>
            <person name="Whaley A.M."/>
            <person name="Farmer A.D."/>
            <person name="Sheridan J."/>
            <person name="Iwata A."/>
            <person name="Tuteja R."/>
            <person name="Penmetsa R.V."/>
            <person name="Wu W."/>
            <person name="Upadhyaya H.D."/>
            <person name="Yang S.P."/>
            <person name="Shah T."/>
            <person name="Saxena K.B."/>
            <person name="Michael T."/>
            <person name="McCombie W.R."/>
            <person name="Yang B."/>
            <person name="Zhang G."/>
            <person name="Yang H."/>
            <person name="Wang J."/>
            <person name="Spillane C."/>
            <person name="Cook D.R."/>
            <person name="May G.D."/>
            <person name="Xu X."/>
            <person name="Jackson S.A."/>
        </authorList>
    </citation>
    <scope>NUCLEOTIDE SEQUENCE [LARGE SCALE GENOMIC DNA]</scope>
</reference>
<dbReference type="AlphaFoldDB" id="A0A151QMS3"/>
<evidence type="ECO:0000313" key="2">
    <source>
        <dbReference type="EMBL" id="KYP31600.1"/>
    </source>
</evidence>
<dbReference type="Pfam" id="PF23197">
    <property type="entry name" value="IG_AIR9"/>
    <property type="match status" value="1"/>
</dbReference>
<protein>
    <recommendedName>
        <fullName evidence="1">AIR9-like A9 domain-containing protein</fullName>
    </recommendedName>
</protein>
<feature type="domain" description="AIR9-like A9" evidence="1">
    <location>
        <begin position="4"/>
        <end position="92"/>
    </location>
</feature>
<dbReference type="InterPro" id="IPR056284">
    <property type="entry name" value="AIR9-like_A9"/>
</dbReference>
<dbReference type="Gramene" id="C.cajan_45391.t">
    <property type="protein sequence ID" value="C.cajan_45391.t"/>
    <property type="gene ID" value="C.cajan_45391"/>
</dbReference>
<gene>
    <name evidence="2" type="ORF">KK1_047988</name>
</gene>
<dbReference type="Proteomes" id="UP000075243">
    <property type="component" value="Unassembled WGS sequence"/>
</dbReference>
<accession>A0A151QMS3</accession>
<evidence type="ECO:0000313" key="3">
    <source>
        <dbReference type="Proteomes" id="UP000075243"/>
    </source>
</evidence>
<dbReference type="FunFam" id="2.60.40.2700:FF:000003">
    <property type="entry name" value="187-kDa microtubule-associated protein AIR9 isoform X2"/>
    <property type="match status" value="1"/>
</dbReference>
<dbReference type="STRING" id="3821.A0A151QMS3"/>
<dbReference type="Gene3D" id="2.60.40.2700">
    <property type="match status" value="1"/>
</dbReference>
<sequence length="233" mass="26409">MDLVIPDCYEDIELIPLRKYFGGHEGVGEYIWYRTNHKLEGSELLDISNAFDVVICGTELTYKPLLKDVGAYLSLYWVPTRADGKCGEPLIAICSTPVSPELPYVEMLALTGKAVEGDVLTAVEVIPNSETQHVWSKYKKDIRYQWFSSSEVGDNFSYDPLPNQSSRSYKVRLEDIGHHLKCECTVTDVFGRSGEAVCIETTPVLPGNYFDYLSILCLQFYSSLHFQPEIIWL</sequence>
<organism evidence="2 3">
    <name type="scientific">Cajanus cajan</name>
    <name type="common">Pigeon pea</name>
    <name type="synonym">Cajanus indicus</name>
    <dbReference type="NCBI Taxonomy" id="3821"/>
    <lineage>
        <taxon>Eukaryota</taxon>
        <taxon>Viridiplantae</taxon>
        <taxon>Streptophyta</taxon>
        <taxon>Embryophyta</taxon>
        <taxon>Tracheophyta</taxon>
        <taxon>Spermatophyta</taxon>
        <taxon>Magnoliopsida</taxon>
        <taxon>eudicotyledons</taxon>
        <taxon>Gunneridae</taxon>
        <taxon>Pentapetalae</taxon>
        <taxon>rosids</taxon>
        <taxon>fabids</taxon>
        <taxon>Fabales</taxon>
        <taxon>Fabaceae</taxon>
        <taxon>Papilionoideae</taxon>
        <taxon>50 kb inversion clade</taxon>
        <taxon>NPAAA clade</taxon>
        <taxon>indigoferoid/millettioid clade</taxon>
        <taxon>Phaseoleae</taxon>
        <taxon>Cajanus</taxon>
    </lineage>
</organism>
<name>A0A151QMS3_CAJCA</name>
<dbReference type="EMBL" id="KQ485833">
    <property type="protein sequence ID" value="KYP31600.1"/>
    <property type="molecule type" value="Genomic_DNA"/>
</dbReference>
<proteinExistence type="predicted"/>